<evidence type="ECO:0000256" key="4">
    <source>
        <dbReference type="ARBA" id="ARBA00022980"/>
    </source>
</evidence>
<dbReference type="GO" id="GO:1990904">
    <property type="term" value="C:ribonucleoprotein complex"/>
    <property type="evidence" value="ECO:0007669"/>
    <property type="project" value="UniProtKB-KW"/>
</dbReference>
<dbReference type="InterPro" id="IPR015946">
    <property type="entry name" value="KH_dom-like_a/b"/>
</dbReference>
<dbReference type="Pfam" id="PF13183">
    <property type="entry name" value="Fer4_8"/>
    <property type="match status" value="1"/>
</dbReference>
<evidence type="ECO:0000256" key="2">
    <source>
        <dbReference type="ARBA" id="ARBA00022730"/>
    </source>
</evidence>
<keyword evidence="2" id="KW-0699">rRNA-binding</keyword>
<dbReference type="SUPFAM" id="SSF46548">
    <property type="entry name" value="alpha-helical ferredoxin"/>
    <property type="match status" value="1"/>
</dbReference>
<evidence type="ECO:0000256" key="1">
    <source>
        <dbReference type="ARBA" id="ARBA00010761"/>
    </source>
</evidence>
<dbReference type="FunFam" id="3.30.300.20:FF:000001">
    <property type="entry name" value="30S ribosomal protein S3"/>
    <property type="match status" value="1"/>
</dbReference>
<dbReference type="CDD" id="cd02412">
    <property type="entry name" value="KH-II_30S_S3"/>
    <property type="match status" value="1"/>
</dbReference>
<sequence length="235" mass="26383">MGQKVSPIGFRTGIRLDWKSRWFAPKSNYGEFLVEDYHIRKFIDDRLNRQPPYAAIGAVQVERTREEVKVTVETARPGLVIGPRGAEVEKLKEAKKKSAEQDQVDFLEAISSLCINCHNCRAVCPICYCKQCVFDGEVFKYTIEKYLTWSGKKGVLPMPADKLLFHLTRMSHVATSCVACGQCEAACPNGIPLGRIYQKISTAAQEALGYEAGRSLDEELPLTTFREDELSVVEN</sequence>
<dbReference type="InterPro" id="IPR009019">
    <property type="entry name" value="KH_sf_prok-type"/>
</dbReference>
<accession>A0A0F9FSU5</accession>
<evidence type="ECO:0000313" key="8">
    <source>
        <dbReference type="EMBL" id="KKL81361.1"/>
    </source>
</evidence>
<dbReference type="InterPro" id="IPR017900">
    <property type="entry name" value="4Fe4S_Fe_S_CS"/>
</dbReference>
<proteinExistence type="inferred from homology"/>
<evidence type="ECO:0000256" key="3">
    <source>
        <dbReference type="ARBA" id="ARBA00022884"/>
    </source>
</evidence>
<dbReference type="Pfam" id="PF07650">
    <property type="entry name" value="KH_2"/>
    <property type="match status" value="1"/>
</dbReference>
<feature type="domain" description="KH type-2" evidence="6">
    <location>
        <begin position="43"/>
        <end position="97"/>
    </location>
</feature>
<feature type="domain" description="4Fe-4S ferredoxin-type" evidence="7">
    <location>
        <begin position="168"/>
        <end position="196"/>
    </location>
</feature>
<keyword evidence="5" id="KW-0687">Ribonucleoprotein</keyword>
<dbReference type="EMBL" id="LAZR01022584">
    <property type="protein sequence ID" value="KKL81361.1"/>
    <property type="molecule type" value="Genomic_DNA"/>
</dbReference>
<comment type="caution">
    <text evidence="8">The sequence shown here is derived from an EMBL/GenBank/DDBJ whole genome shotgun (WGS) entry which is preliminary data.</text>
</comment>
<dbReference type="SUPFAM" id="SSF54814">
    <property type="entry name" value="Prokaryotic type KH domain (KH-domain type II)"/>
    <property type="match status" value="1"/>
</dbReference>
<evidence type="ECO:0000259" key="7">
    <source>
        <dbReference type="PROSITE" id="PS51379"/>
    </source>
</evidence>
<dbReference type="GO" id="GO:0019843">
    <property type="term" value="F:rRNA binding"/>
    <property type="evidence" value="ECO:0007669"/>
    <property type="project" value="UniProtKB-KW"/>
</dbReference>
<dbReference type="InterPro" id="IPR004044">
    <property type="entry name" value="KH_dom_type_2"/>
</dbReference>
<dbReference type="AlphaFoldDB" id="A0A0F9FSU5"/>
<gene>
    <name evidence="8" type="ORF">LCGC14_1995550</name>
</gene>
<dbReference type="PROSITE" id="PS00198">
    <property type="entry name" value="4FE4S_FER_1"/>
    <property type="match status" value="1"/>
</dbReference>
<keyword evidence="3" id="KW-0694">RNA-binding</keyword>
<comment type="similarity">
    <text evidence="1">Belongs to the universal ribosomal protein uS3 family.</text>
</comment>
<name>A0A0F9FSU5_9ZZZZ</name>
<dbReference type="PROSITE" id="PS50823">
    <property type="entry name" value="KH_TYPE_2"/>
    <property type="match status" value="1"/>
</dbReference>
<dbReference type="GO" id="GO:0005840">
    <property type="term" value="C:ribosome"/>
    <property type="evidence" value="ECO:0007669"/>
    <property type="project" value="UniProtKB-KW"/>
</dbReference>
<protein>
    <recommendedName>
        <fullName evidence="9">4Fe-4S ferredoxin-type domain-containing protein</fullName>
    </recommendedName>
</protein>
<keyword evidence="4" id="KW-0689">Ribosomal protein</keyword>
<evidence type="ECO:0008006" key="9">
    <source>
        <dbReference type="Google" id="ProtNLM"/>
    </source>
</evidence>
<organism evidence="8">
    <name type="scientific">marine sediment metagenome</name>
    <dbReference type="NCBI Taxonomy" id="412755"/>
    <lineage>
        <taxon>unclassified sequences</taxon>
        <taxon>metagenomes</taxon>
        <taxon>ecological metagenomes</taxon>
    </lineage>
</organism>
<dbReference type="InterPro" id="IPR017896">
    <property type="entry name" value="4Fe4S_Fe-S-bd"/>
</dbReference>
<dbReference type="PROSITE" id="PS51379">
    <property type="entry name" value="4FE4S_FER_2"/>
    <property type="match status" value="1"/>
</dbReference>
<reference evidence="8" key="1">
    <citation type="journal article" date="2015" name="Nature">
        <title>Complex archaea that bridge the gap between prokaryotes and eukaryotes.</title>
        <authorList>
            <person name="Spang A."/>
            <person name="Saw J.H."/>
            <person name="Jorgensen S.L."/>
            <person name="Zaremba-Niedzwiedzka K."/>
            <person name="Martijn J."/>
            <person name="Lind A.E."/>
            <person name="van Eijk R."/>
            <person name="Schleper C."/>
            <person name="Guy L."/>
            <person name="Ettema T.J."/>
        </authorList>
    </citation>
    <scope>NUCLEOTIDE SEQUENCE</scope>
</reference>
<dbReference type="Gene3D" id="3.30.300.20">
    <property type="match status" value="1"/>
</dbReference>
<evidence type="ECO:0000256" key="5">
    <source>
        <dbReference type="ARBA" id="ARBA00023274"/>
    </source>
</evidence>
<evidence type="ECO:0000259" key="6">
    <source>
        <dbReference type="PROSITE" id="PS50823"/>
    </source>
</evidence>